<dbReference type="PANTHER" id="PTHR43135">
    <property type="entry name" value="ALPHA-D-RIBOSE 1-METHYLPHOSPHONATE 5-TRIPHOSPHATE DIPHOSPHATASE"/>
    <property type="match status" value="1"/>
</dbReference>
<gene>
    <name evidence="2" type="ORF">ACFQ2J_01685</name>
</gene>
<dbReference type="InterPro" id="IPR051781">
    <property type="entry name" value="Metallo-dep_Hydrolase"/>
</dbReference>
<evidence type="ECO:0000313" key="3">
    <source>
        <dbReference type="Proteomes" id="UP001596990"/>
    </source>
</evidence>
<dbReference type="CDD" id="cd01299">
    <property type="entry name" value="Met_dep_hydrolase_A"/>
    <property type="match status" value="1"/>
</dbReference>
<feature type="domain" description="Amidohydrolase-related" evidence="1">
    <location>
        <begin position="56"/>
        <end position="404"/>
    </location>
</feature>
<evidence type="ECO:0000313" key="2">
    <source>
        <dbReference type="EMBL" id="MFD1017896.1"/>
    </source>
</evidence>
<keyword evidence="3" id="KW-1185">Reference proteome</keyword>
<comment type="caution">
    <text evidence="2">The sequence shown here is derived from an EMBL/GenBank/DDBJ whole genome shotgun (WGS) entry which is preliminary data.</text>
</comment>
<dbReference type="Proteomes" id="UP001596990">
    <property type="component" value="Unassembled WGS sequence"/>
</dbReference>
<accession>A0ABW3KVJ8</accession>
<dbReference type="Gene3D" id="3.20.20.140">
    <property type="entry name" value="Metal-dependent hydrolases"/>
    <property type="match status" value="1"/>
</dbReference>
<dbReference type="Pfam" id="PF01979">
    <property type="entry name" value="Amidohydro_1"/>
    <property type="match status" value="1"/>
</dbReference>
<evidence type="ECO:0000259" key="1">
    <source>
        <dbReference type="Pfam" id="PF01979"/>
    </source>
</evidence>
<dbReference type="InterPro" id="IPR057744">
    <property type="entry name" value="OTAase-like"/>
</dbReference>
<dbReference type="PANTHER" id="PTHR43135:SF3">
    <property type="entry name" value="ALPHA-D-RIBOSE 1-METHYLPHOSPHONATE 5-TRIPHOSPHATE DIPHOSPHATASE"/>
    <property type="match status" value="1"/>
</dbReference>
<dbReference type="SUPFAM" id="SSF51556">
    <property type="entry name" value="Metallo-dependent hydrolases"/>
    <property type="match status" value="1"/>
</dbReference>
<dbReference type="InterPro" id="IPR032466">
    <property type="entry name" value="Metal_Hydrolase"/>
</dbReference>
<name>A0ABW3KVJ8_9BACI</name>
<organism evidence="2 3">
    <name type="scientific">Thalassobacillus hwangdonensis</name>
    <dbReference type="NCBI Taxonomy" id="546108"/>
    <lineage>
        <taxon>Bacteria</taxon>
        <taxon>Bacillati</taxon>
        <taxon>Bacillota</taxon>
        <taxon>Bacilli</taxon>
        <taxon>Bacillales</taxon>
        <taxon>Bacillaceae</taxon>
        <taxon>Thalassobacillus</taxon>
    </lineage>
</organism>
<dbReference type="RefSeq" id="WP_386055994.1">
    <property type="nucleotide sequence ID" value="NZ_JBHTKL010000001.1"/>
</dbReference>
<dbReference type="EMBL" id="JBHTKL010000001">
    <property type="protein sequence ID" value="MFD1017896.1"/>
    <property type="molecule type" value="Genomic_DNA"/>
</dbReference>
<protein>
    <submittedName>
        <fullName evidence="2">Amidohydrolase family protein</fullName>
    </submittedName>
</protein>
<sequence>MGQATLLRNAHVIDGTGQHFENASVLLHDGKIEAVGSIPDSALPSGTNGVDCTGKTVIPGLIDAHMHFLGTKSLNLMLGAFEPPEMRMGRALKNLDKLLNAGFTAVRDVGSTTAVHIRNLIEEGLYTGPTIKTSNLMLSQTAGHGDLHMLPKEFNLFHVCDGADECRKAAREQFRAGADFIKVSSSGGVLSEKDDPRAPQFTVEELEAIVYEAEAVGSYVASHAQSAQGIKNALKAGVRTIEHGILIDDEGIELMLVNGAYLVPTLSIVKRIVEYGHLHGVPDFGLKKAHHFYEIHKENIRKAYKAGVPIAAATDFAGCDPVDHGGNAEELSIFVHDIGMSEMDTIVSATKVAAQSMAIEETTGTLETGKQADVLVVNGNPLENIDVLKNTAAIEQVYVKGEQVKNTLNVLQQV</sequence>
<proteinExistence type="predicted"/>
<dbReference type="SUPFAM" id="SSF51338">
    <property type="entry name" value="Composite domain of metallo-dependent hydrolases"/>
    <property type="match status" value="1"/>
</dbReference>
<dbReference type="Gene3D" id="2.30.40.10">
    <property type="entry name" value="Urease, subunit C, domain 1"/>
    <property type="match status" value="1"/>
</dbReference>
<dbReference type="InterPro" id="IPR011059">
    <property type="entry name" value="Metal-dep_hydrolase_composite"/>
</dbReference>
<dbReference type="InterPro" id="IPR006680">
    <property type="entry name" value="Amidohydro-rel"/>
</dbReference>
<reference evidence="3" key="1">
    <citation type="journal article" date="2019" name="Int. J. Syst. Evol. Microbiol.">
        <title>The Global Catalogue of Microorganisms (GCM) 10K type strain sequencing project: providing services to taxonomists for standard genome sequencing and annotation.</title>
        <authorList>
            <consortium name="The Broad Institute Genomics Platform"/>
            <consortium name="The Broad Institute Genome Sequencing Center for Infectious Disease"/>
            <person name="Wu L."/>
            <person name="Ma J."/>
        </authorList>
    </citation>
    <scope>NUCLEOTIDE SEQUENCE [LARGE SCALE GENOMIC DNA]</scope>
    <source>
        <strain evidence="3">CCUG 56607</strain>
    </source>
</reference>